<dbReference type="RefSeq" id="WP_076758290.1">
    <property type="nucleotide sequence ID" value="NZ_JARMMI010000004.1"/>
</dbReference>
<feature type="transmembrane region" description="Helical" evidence="1">
    <location>
        <begin position="83"/>
        <end position="102"/>
    </location>
</feature>
<proteinExistence type="predicted"/>
<dbReference type="Proteomes" id="UP000187367">
    <property type="component" value="Unassembled WGS sequence"/>
</dbReference>
<organism evidence="2 3">
    <name type="scientific">Bacillus swezeyi</name>
    <dbReference type="NCBI Taxonomy" id="1925020"/>
    <lineage>
        <taxon>Bacteria</taxon>
        <taxon>Bacillati</taxon>
        <taxon>Bacillota</taxon>
        <taxon>Bacilli</taxon>
        <taxon>Bacillales</taxon>
        <taxon>Bacillaceae</taxon>
        <taxon>Bacillus</taxon>
    </lineage>
</organism>
<feature type="transmembrane region" description="Helical" evidence="1">
    <location>
        <begin position="108"/>
        <end position="129"/>
    </location>
</feature>
<dbReference type="OrthoDB" id="2933781at2"/>
<dbReference type="AlphaFoldDB" id="A0A1R1QV42"/>
<dbReference type="EMBL" id="MTJL01000006">
    <property type="protein sequence ID" value="OMI08536.1"/>
    <property type="molecule type" value="Genomic_DNA"/>
</dbReference>
<keyword evidence="1" id="KW-0812">Transmembrane</keyword>
<feature type="transmembrane region" description="Helical" evidence="1">
    <location>
        <begin position="7"/>
        <end position="25"/>
    </location>
</feature>
<comment type="caution">
    <text evidence="2">The sequence shown here is derived from an EMBL/GenBank/DDBJ whole genome shotgun (WGS) entry which is preliminary data.</text>
</comment>
<keyword evidence="1" id="KW-1133">Transmembrane helix</keyword>
<accession>A0A1R1QV42</accession>
<evidence type="ECO:0000313" key="3">
    <source>
        <dbReference type="Proteomes" id="UP000187367"/>
    </source>
</evidence>
<keyword evidence="3" id="KW-1185">Reference proteome</keyword>
<keyword evidence="1" id="KW-0472">Membrane</keyword>
<sequence>MKRRNKIILSIYLIYVAGILLTGFINPSMNWKEKNFVIGFMLMGTSFFAFMIYLILNKVLKDQSEPQRNIVAKIFWKKYRKPFTLSFYLVGILVSGTSVFSLPDFSLTWKFGVFAVMFLVMSGGFFAAYKVTNHMLQK</sequence>
<gene>
    <name evidence="2" type="ORF">BW143_04195</name>
</gene>
<evidence type="ECO:0000256" key="1">
    <source>
        <dbReference type="SAM" id="Phobius"/>
    </source>
</evidence>
<accession>A0A1R1S3M9</accession>
<feature type="transmembrane region" description="Helical" evidence="1">
    <location>
        <begin position="37"/>
        <end position="56"/>
    </location>
</feature>
<protein>
    <submittedName>
        <fullName evidence="2">Uncharacterized protein</fullName>
    </submittedName>
</protein>
<evidence type="ECO:0000313" key="2">
    <source>
        <dbReference type="EMBL" id="OMI08536.1"/>
    </source>
</evidence>
<name>A0A1R1QV42_9BACI</name>
<reference evidence="2 3" key="1">
    <citation type="submission" date="2017-01" db="EMBL/GenBank/DDBJ databases">
        <title>Bacillus phylogenomics.</title>
        <authorList>
            <person name="Dunlap C."/>
        </authorList>
    </citation>
    <scope>NUCLEOTIDE SEQUENCE [LARGE SCALE GENOMIC DNA]</scope>
    <source>
        <strain evidence="2 3">NRRL B-41282</strain>
    </source>
</reference>